<dbReference type="GO" id="GO:0003824">
    <property type="term" value="F:catalytic activity"/>
    <property type="evidence" value="ECO:0007669"/>
    <property type="project" value="InterPro"/>
</dbReference>
<evidence type="ECO:0000256" key="1">
    <source>
        <dbReference type="ARBA" id="ARBA00022737"/>
    </source>
</evidence>
<keyword evidence="1" id="KW-0677">Repeat</keyword>
<dbReference type="InterPro" id="IPR008930">
    <property type="entry name" value="Terpenoid_cyclase/PrenylTrfase"/>
</dbReference>
<gene>
    <name evidence="4" type="ORF">HDU87_006084</name>
</gene>
<dbReference type="AlphaFoldDB" id="A0AAD5TG31"/>
<dbReference type="Gene3D" id="1.50.10.20">
    <property type="match status" value="1"/>
</dbReference>
<keyword evidence="5" id="KW-1185">Reference proteome</keyword>
<protein>
    <recommendedName>
        <fullName evidence="3">Prenyltransferase alpha-alpha toroid domain-containing protein</fullName>
    </recommendedName>
</protein>
<comment type="caution">
    <text evidence="4">The sequence shown here is derived from an EMBL/GenBank/DDBJ whole genome shotgun (WGS) entry which is preliminary data.</text>
</comment>
<dbReference type="Pfam" id="PF00432">
    <property type="entry name" value="Prenyltrans"/>
    <property type="match status" value="1"/>
</dbReference>
<evidence type="ECO:0000259" key="3">
    <source>
        <dbReference type="Pfam" id="PF00432"/>
    </source>
</evidence>
<sequence length="140" mass="15681">MAEDKNSLEYPSSHLQYSRPRDALAMSNTFATICNSFLGNTQARIPTGVIHMRKRMHLQLELIAGYSVGRMTVAYFCLGALDLLGEIPQLSPELRQECLDWIYAQQIHSTDEGDGGEQDKTGSRLGHETLRRISDADIQP</sequence>
<evidence type="ECO:0000256" key="2">
    <source>
        <dbReference type="SAM" id="MobiDB-lite"/>
    </source>
</evidence>
<name>A0AAD5TG31_9FUNG</name>
<accession>A0AAD5TG31</accession>
<reference evidence="4" key="1">
    <citation type="submission" date="2020-05" db="EMBL/GenBank/DDBJ databases">
        <title>Phylogenomic resolution of chytrid fungi.</title>
        <authorList>
            <person name="Stajich J.E."/>
            <person name="Amses K."/>
            <person name="Simmons R."/>
            <person name="Seto K."/>
            <person name="Myers J."/>
            <person name="Bonds A."/>
            <person name="Quandt C.A."/>
            <person name="Barry K."/>
            <person name="Liu P."/>
            <person name="Grigoriev I."/>
            <person name="Longcore J.E."/>
            <person name="James T.Y."/>
        </authorList>
    </citation>
    <scope>NUCLEOTIDE SEQUENCE</scope>
    <source>
        <strain evidence="4">JEL0379</strain>
    </source>
</reference>
<proteinExistence type="predicted"/>
<evidence type="ECO:0000313" key="4">
    <source>
        <dbReference type="EMBL" id="KAJ3175587.1"/>
    </source>
</evidence>
<evidence type="ECO:0000313" key="5">
    <source>
        <dbReference type="Proteomes" id="UP001212152"/>
    </source>
</evidence>
<organism evidence="4 5">
    <name type="scientific">Geranomyces variabilis</name>
    <dbReference type="NCBI Taxonomy" id="109894"/>
    <lineage>
        <taxon>Eukaryota</taxon>
        <taxon>Fungi</taxon>
        <taxon>Fungi incertae sedis</taxon>
        <taxon>Chytridiomycota</taxon>
        <taxon>Chytridiomycota incertae sedis</taxon>
        <taxon>Chytridiomycetes</taxon>
        <taxon>Spizellomycetales</taxon>
        <taxon>Powellomycetaceae</taxon>
        <taxon>Geranomyces</taxon>
    </lineage>
</organism>
<feature type="region of interest" description="Disordered" evidence="2">
    <location>
        <begin position="110"/>
        <end position="140"/>
    </location>
</feature>
<dbReference type="InterPro" id="IPR001330">
    <property type="entry name" value="Prenyltrans"/>
</dbReference>
<dbReference type="SUPFAM" id="SSF48239">
    <property type="entry name" value="Terpenoid cyclases/Protein prenyltransferases"/>
    <property type="match status" value="1"/>
</dbReference>
<feature type="compositionally biased region" description="Basic and acidic residues" evidence="2">
    <location>
        <begin position="117"/>
        <end position="140"/>
    </location>
</feature>
<dbReference type="EMBL" id="JADGJQ010000050">
    <property type="protein sequence ID" value="KAJ3175587.1"/>
    <property type="molecule type" value="Genomic_DNA"/>
</dbReference>
<feature type="domain" description="Prenyltransferase alpha-alpha toroid" evidence="3">
    <location>
        <begin position="65"/>
        <end position="111"/>
    </location>
</feature>
<dbReference type="Proteomes" id="UP001212152">
    <property type="component" value="Unassembled WGS sequence"/>
</dbReference>